<comment type="caution">
    <text evidence="2">The sequence shown here is derived from an EMBL/GenBank/DDBJ whole genome shotgun (WGS) entry which is preliminary data.</text>
</comment>
<organism evidence="2 3">
    <name type="scientific">Polaribacter atrinae</name>
    <dbReference type="NCBI Taxonomy" id="1333662"/>
    <lineage>
        <taxon>Bacteria</taxon>
        <taxon>Pseudomonadati</taxon>
        <taxon>Bacteroidota</taxon>
        <taxon>Flavobacteriia</taxon>
        <taxon>Flavobacteriales</taxon>
        <taxon>Flavobacteriaceae</taxon>
    </lineage>
</organism>
<feature type="transmembrane region" description="Helical" evidence="1">
    <location>
        <begin position="94"/>
        <end position="112"/>
    </location>
</feature>
<dbReference type="AlphaFoldDB" id="A0A176T9N7"/>
<dbReference type="EMBL" id="LVWE01000044">
    <property type="protein sequence ID" value="OAD44600.1"/>
    <property type="molecule type" value="Genomic_DNA"/>
</dbReference>
<accession>A0A176T9N7</accession>
<keyword evidence="3" id="KW-1185">Reference proteome</keyword>
<dbReference type="Proteomes" id="UP000076923">
    <property type="component" value="Unassembled WGS sequence"/>
</dbReference>
<keyword evidence="1" id="KW-0812">Transmembrane</keyword>
<evidence type="ECO:0000256" key="1">
    <source>
        <dbReference type="SAM" id="Phobius"/>
    </source>
</evidence>
<gene>
    <name evidence="2" type="ORF">LPB303_11745</name>
</gene>
<evidence type="ECO:0000313" key="3">
    <source>
        <dbReference type="Proteomes" id="UP000076923"/>
    </source>
</evidence>
<reference evidence="2 3" key="1">
    <citation type="submission" date="2016-02" db="EMBL/GenBank/DDBJ databases">
        <title>Draft genome sequence of Polaribacter atrinae KACC17473.</title>
        <authorList>
            <person name="Shin S.-K."/>
            <person name="Yi H."/>
        </authorList>
    </citation>
    <scope>NUCLEOTIDE SEQUENCE [LARGE SCALE GENOMIC DNA]</scope>
    <source>
        <strain evidence="2 3">KACC 17473</strain>
    </source>
</reference>
<dbReference type="OrthoDB" id="9859821at2"/>
<keyword evidence="1" id="KW-0472">Membrane</keyword>
<dbReference type="RefSeq" id="WP_068450410.1">
    <property type="nucleotide sequence ID" value="NZ_CP150660.1"/>
</dbReference>
<evidence type="ECO:0000313" key="2">
    <source>
        <dbReference type="EMBL" id="OAD44600.1"/>
    </source>
</evidence>
<name>A0A176T9N7_9FLAO</name>
<protein>
    <submittedName>
        <fullName evidence="2">Uncharacterized protein</fullName>
    </submittedName>
</protein>
<proteinExistence type="predicted"/>
<sequence>MNKSSKIVRTKTTNGSEKNLEEMYYEIEFMTFEKYVSELNKYNEYNYIGKPKFEKYPYKWYDLRKIYQIPSHYFFHKLNVFFNRKINFNKTKTTAMYLTVFIMESLSAWLIVEFVKLVIKNLHTE</sequence>
<keyword evidence="1" id="KW-1133">Transmembrane helix</keyword>